<evidence type="ECO:0008006" key="2">
    <source>
        <dbReference type="Google" id="ProtNLM"/>
    </source>
</evidence>
<name>A0A034V1S5_BACDO</name>
<dbReference type="PANTHER" id="PTHR47331:SF1">
    <property type="entry name" value="GAG-LIKE PROTEIN"/>
    <property type="match status" value="1"/>
</dbReference>
<proteinExistence type="predicted"/>
<dbReference type="AlphaFoldDB" id="A0A034V1S5"/>
<sequence>GKRNIYMHYNKGIIKADGLLGQATMLGWIVSGNIERSRSNKIVAAMTTFKLDDLERFWEIEKDEEEPTPEDTICEQNYIQTATRDSTDGRFIVAIPFKKEKELGESRKTAVARLMSMERKFEARKDLKDDYTKLMREYQKMGHMKEVEKMGQGKYYFPHQAVIKIIILR</sequence>
<feature type="non-terminal residue" evidence="1">
    <location>
        <position position="1"/>
    </location>
</feature>
<reference evidence="1" key="1">
    <citation type="journal article" date="2014" name="BMC Genomics">
        <title>Characterizing the developmental transcriptome of the oriental fruit fly, Bactrocera dorsalis (Diptera: Tephritidae) through comparative genomic analysis with Drosophila melanogaster utilizing modENCODE datasets.</title>
        <authorList>
            <person name="Geib S.M."/>
            <person name="Calla B."/>
            <person name="Hall B."/>
            <person name="Hou S."/>
            <person name="Manoukis N.C."/>
        </authorList>
    </citation>
    <scope>NUCLEOTIDE SEQUENCE</scope>
    <source>
        <strain evidence="1">Punador</strain>
    </source>
</reference>
<accession>A0A034V1S5</accession>
<organism evidence="1">
    <name type="scientific">Bactrocera dorsalis</name>
    <name type="common">Oriental fruit fly</name>
    <name type="synonym">Dacus dorsalis</name>
    <dbReference type="NCBI Taxonomy" id="27457"/>
    <lineage>
        <taxon>Eukaryota</taxon>
        <taxon>Metazoa</taxon>
        <taxon>Ecdysozoa</taxon>
        <taxon>Arthropoda</taxon>
        <taxon>Hexapoda</taxon>
        <taxon>Insecta</taxon>
        <taxon>Pterygota</taxon>
        <taxon>Neoptera</taxon>
        <taxon>Endopterygota</taxon>
        <taxon>Diptera</taxon>
        <taxon>Brachycera</taxon>
        <taxon>Muscomorpha</taxon>
        <taxon>Tephritoidea</taxon>
        <taxon>Tephritidae</taxon>
        <taxon>Bactrocera</taxon>
        <taxon>Bactrocera</taxon>
    </lineage>
</organism>
<dbReference type="PANTHER" id="PTHR47331">
    <property type="entry name" value="PHD-TYPE DOMAIN-CONTAINING PROTEIN"/>
    <property type="match status" value="1"/>
</dbReference>
<protein>
    <recommendedName>
        <fullName evidence="2">Peptidase aspartic putative domain-containing protein</fullName>
    </recommendedName>
</protein>
<evidence type="ECO:0000313" key="1">
    <source>
        <dbReference type="EMBL" id="JAC35705.1"/>
    </source>
</evidence>
<dbReference type="OrthoDB" id="7762434at2759"/>
<dbReference type="EMBL" id="GAKP01023251">
    <property type="protein sequence ID" value="JAC35705.1"/>
    <property type="molecule type" value="Transcribed_RNA"/>
</dbReference>